<evidence type="ECO:0000313" key="1">
    <source>
        <dbReference type="EMBL" id="EKA61461.1"/>
    </source>
</evidence>
<evidence type="ECO:0000313" key="3">
    <source>
        <dbReference type="Proteomes" id="UP000004474"/>
    </source>
</evidence>
<dbReference type="Proteomes" id="UP000288711">
    <property type="component" value="Unassembled WGS sequence"/>
</dbReference>
<reference evidence="2 4" key="1">
    <citation type="journal article" date="2009" name="Int. J. Syst. Evol. Microbiol.">
        <title>Janibacter hoylei sp. nov., Bacillus isronensis sp. nov. and Bacillus aryabhattai sp. nov., isolated from cryotubes used for collecting air from the upper atmosphere.</title>
        <authorList>
            <person name="Shivaji S."/>
            <person name="Chaturvedi P."/>
            <person name="Begum Z."/>
            <person name="Pindi P.K."/>
            <person name="Manorama R."/>
            <person name="Padmanaban D.A."/>
            <person name="Shouche Y.S."/>
            <person name="Pawar S."/>
            <person name="Vaishampayan P."/>
            <person name="Dutt C.B."/>
            <person name="Datta G.N."/>
            <person name="Manchanda R.K."/>
            <person name="Rao U.R."/>
            <person name="Bhargava P.M."/>
            <person name="Narlikar J.V."/>
        </authorList>
    </citation>
    <scope>NUCLEOTIDE SEQUENCE [LARGE SCALE GENOMIC DNA]</scope>
    <source>
        <strain evidence="2 4">PVAS-1</strain>
    </source>
</reference>
<name>K1E361_9MICO</name>
<dbReference type="Proteomes" id="UP000004474">
    <property type="component" value="Unassembled WGS sequence"/>
</dbReference>
<sequence>MATSRLAQHLPSLFGPSRRAAWRLSLARRLLAVSAILLALQLVLGATGGESTEPVTDPVGDGPQLTLPLALPGDHLATDDEVDVYLAGRATPLATGARVTGTSEGASGQSVARVVLQPDEIRTILRSMGPGGASEGGFVVVTTG</sequence>
<reference evidence="1 3" key="2">
    <citation type="journal article" date="2012" name="J. Bacteriol.">
        <title>Genome Sequence of Janibacter hoylei MTCC8307, Isolated from the Stratospheric Air.</title>
        <authorList>
            <person name="Pawar S.P."/>
            <person name="Dhotre D.P."/>
            <person name="Shetty S.A."/>
            <person name="Chowdhury S.P."/>
            <person name="Chaudhari B.L."/>
            <person name="Shouche Y.S."/>
        </authorList>
    </citation>
    <scope>NUCLEOTIDE SEQUENCE [LARGE SCALE GENOMIC DNA]</scope>
    <source>
        <strain evidence="1 3">PVAS-1</strain>
    </source>
</reference>
<dbReference type="RefSeq" id="WP_007926682.1">
    <property type="nucleotide sequence ID" value="NZ_ALWX01000027.1"/>
</dbReference>
<dbReference type="STRING" id="1210046.B277_07516"/>
<keyword evidence="4" id="KW-1185">Reference proteome</keyword>
<dbReference type="PATRIC" id="fig|1210046.3.peg.1448"/>
<dbReference type="OrthoDB" id="4869599at2"/>
<comment type="caution">
    <text evidence="1">The sequence shown here is derived from an EMBL/GenBank/DDBJ whole genome shotgun (WGS) entry which is preliminary data.</text>
</comment>
<evidence type="ECO:0000313" key="2">
    <source>
        <dbReference type="EMBL" id="RWU82609.1"/>
    </source>
</evidence>
<organism evidence="1 3">
    <name type="scientific">Janibacter hoylei PVAS-1</name>
    <dbReference type="NCBI Taxonomy" id="1210046"/>
    <lineage>
        <taxon>Bacteria</taxon>
        <taxon>Bacillati</taxon>
        <taxon>Actinomycetota</taxon>
        <taxon>Actinomycetes</taxon>
        <taxon>Micrococcales</taxon>
        <taxon>Intrasporangiaceae</taxon>
        <taxon>Janibacter</taxon>
    </lineage>
</organism>
<dbReference type="AlphaFoldDB" id="K1E361"/>
<dbReference type="EMBL" id="PIPF01000010">
    <property type="protein sequence ID" value="RWU82609.1"/>
    <property type="molecule type" value="Genomic_DNA"/>
</dbReference>
<evidence type="ECO:0000313" key="4">
    <source>
        <dbReference type="Proteomes" id="UP000288711"/>
    </source>
</evidence>
<reference evidence="2" key="3">
    <citation type="submission" date="2017-11" db="EMBL/GenBank/DDBJ databases">
        <authorList>
            <person name="Seuylemezian A."/>
            <person name="Cooper K."/>
            <person name="Vaishampayan P."/>
        </authorList>
    </citation>
    <scope>NUCLEOTIDE SEQUENCE</scope>
    <source>
        <strain evidence="2">PVAS-1</strain>
    </source>
</reference>
<protein>
    <submittedName>
        <fullName evidence="1">Uncharacterized protein</fullName>
    </submittedName>
</protein>
<dbReference type="EMBL" id="ALWX01000027">
    <property type="protein sequence ID" value="EKA61461.1"/>
    <property type="molecule type" value="Genomic_DNA"/>
</dbReference>
<gene>
    <name evidence="1" type="ORF">B277_07516</name>
    <name evidence="2" type="ORF">CWN80_10595</name>
</gene>
<accession>K1E361</accession>
<proteinExistence type="predicted"/>